<evidence type="ECO:0000313" key="12">
    <source>
        <dbReference type="Proteomes" id="UP000281553"/>
    </source>
</evidence>
<organism evidence="11 12">
    <name type="scientific">Dibothriocephalus latus</name>
    <name type="common">Fish tapeworm</name>
    <name type="synonym">Diphyllobothrium latum</name>
    <dbReference type="NCBI Taxonomy" id="60516"/>
    <lineage>
        <taxon>Eukaryota</taxon>
        <taxon>Metazoa</taxon>
        <taxon>Spiralia</taxon>
        <taxon>Lophotrochozoa</taxon>
        <taxon>Platyhelminthes</taxon>
        <taxon>Cestoda</taxon>
        <taxon>Eucestoda</taxon>
        <taxon>Diphyllobothriidea</taxon>
        <taxon>Diphyllobothriidae</taxon>
        <taxon>Dibothriocephalus</taxon>
    </lineage>
</organism>
<protein>
    <recommendedName>
        <fullName evidence="4">rhomboid protease</fullName>
        <ecNumber evidence="4">3.4.21.105</ecNumber>
    </recommendedName>
</protein>
<dbReference type="InterPro" id="IPR022764">
    <property type="entry name" value="Peptidase_S54_rhomboid_dom"/>
</dbReference>
<gene>
    <name evidence="11" type="ORF">DILT_LOCUS7196</name>
</gene>
<keyword evidence="6" id="KW-0378">Hydrolase</keyword>
<feature type="transmembrane region" description="Helical" evidence="9">
    <location>
        <begin position="44"/>
        <end position="68"/>
    </location>
</feature>
<dbReference type="InterPro" id="IPR050925">
    <property type="entry name" value="Rhomboid_protease_S54"/>
</dbReference>
<dbReference type="AlphaFoldDB" id="A0A3P7L1L3"/>
<sequence>MLLGQAFRTRVYRVSRSNLRKDVAQFPRTPTVSVLRGPPVIRSILLRCGLFSFVSVNVVFVGSIIWSYENWRKSSNLPSKQKFGGRLRQIFQSLVGRPPRSTDLFWGRFIRLSFICSSLGIALVNFLVFLGNNSRRGPMLLKFFSNSPYGRICASLLSILSKAARRSPVPSIGASGAICAVLGAFCMLEPHAQLCIPFLVNIVPHSFSAGSAGWAILAFEFFGAMLLSARSPIDHAAHLGGLMFGMYVPPTLLD</sequence>
<evidence type="ECO:0000256" key="3">
    <source>
        <dbReference type="ARBA" id="ARBA00009045"/>
    </source>
</evidence>
<dbReference type="GO" id="GO:0004252">
    <property type="term" value="F:serine-type endopeptidase activity"/>
    <property type="evidence" value="ECO:0007669"/>
    <property type="project" value="InterPro"/>
</dbReference>
<dbReference type="Pfam" id="PF01694">
    <property type="entry name" value="Rhomboid"/>
    <property type="match status" value="1"/>
</dbReference>
<feature type="transmembrane region" description="Helical" evidence="9">
    <location>
        <begin position="236"/>
        <end position="253"/>
    </location>
</feature>
<comment type="catalytic activity">
    <reaction evidence="1">
        <text>Cleaves type-1 transmembrane domains using a catalytic dyad composed of serine and histidine that are contributed by different transmembrane domains.</text>
        <dbReference type="EC" id="3.4.21.105"/>
    </reaction>
</comment>
<keyword evidence="5 9" id="KW-0812">Transmembrane</keyword>
<evidence type="ECO:0000313" key="11">
    <source>
        <dbReference type="EMBL" id="VDN11365.1"/>
    </source>
</evidence>
<evidence type="ECO:0000256" key="2">
    <source>
        <dbReference type="ARBA" id="ARBA00004141"/>
    </source>
</evidence>
<feature type="transmembrane region" description="Helical" evidence="9">
    <location>
        <begin position="109"/>
        <end position="130"/>
    </location>
</feature>
<evidence type="ECO:0000256" key="5">
    <source>
        <dbReference type="ARBA" id="ARBA00022692"/>
    </source>
</evidence>
<dbReference type="EC" id="3.4.21.105" evidence="4"/>
<feature type="domain" description="Peptidase S54 rhomboid" evidence="10">
    <location>
        <begin position="150"/>
        <end position="251"/>
    </location>
</feature>
<evidence type="ECO:0000259" key="10">
    <source>
        <dbReference type="Pfam" id="PF01694"/>
    </source>
</evidence>
<dbReference type="Gene3D" id="1.20.1540.10">
    <property type="entry name" value="Rhomboid-like"/>
    <property type="match status" value="1"/>
</dbReference>
<evidence type="ECO:0000256" key="6">
    <source>
        <dbReference type="ARBA" id="ARBA00022801"/>
    </source>
</evidence>
<evidence type="ECO:0000256" key="8">
    <source>
        <dbReference type="ARBA" id="ARBA00023136"/>
    </source>
</evidence>
<dbReference type="SUPFAM" id="SSF144091">
    <property type="entry name" value="Rhomboid-like"/>
    <property type="match status" value="1"/>
</dbReference>
<evidence type="ECO:0000256" key="9">
    <source>
        <dbReference type="SAM" id="Phobius"/>
    </source>
</evidence>
<dbReference type="GO" id="GO:0016020">
    <property type="term" value="C:membrane"/>
    <property type="evidence" value="ECO:0007669"/>
    <property type="project" value="UniProtKB-SubCell"/>
</dbReference>
<keyword evidence="12" id="KW-1185">Reference proteome</keyword>
<keyword evidence="7 9" id="KW-1133">Transmembrane helix</keyword>
<evidence type="ECO:0000256" key="4">
    <source>
        <dbReference type="ARBA" id="ARBA00013039"/>
    </source>
</evidence>
<reference evidence="11 12" key="1">
    <citation type="submission" date="2018-11" db="EMBL/GenBank/DDBJ databases">
        <authorList>
            <consortium name="Pathogen Informatics"/>
        </authorList>
    </citation>
    <scope>NUCLEOTIDE SEQUENCE [LARGE SCALE GENOMIC DNA]</scope>
</reference>
<dbReference type="Proteomes" id="UP000281553">
    <property type="component" value="Unassembled WGS sequence"/>
</dbReference>
<comment type="similarity">
    <text evidence="3">Belongs to the peptidase S54 family.</text>
</comment>
<dbReference type="PANTHER" id="PTHR43731">
    <property type="entry name" value="RHOMBOID PROTEASE"/>
    <property type="match status" value="1"/>
</dbReference>
<accession>A0A3P7L1L3</accession>
<dbReference type="InterPro" id="IPR035952">
    <property type="entry name" value="Rhomboid-like_sf"/>
</dbReference>
<evidence type="ECO:0000256" key="1">
    <source>
        <dbReference type="ARBA" id="ARBA00000156"/>
    </source>
</evidence>
<proteinExistence type="inferred from homology"/>
<feature type="transmembrane region" description="Helical" evidence="9">
    <location>
        <begin position="172"/>
        <end position="192"/>
    </location>
</feature>
<dbReference type="OrthoDB" id="10260614at2759"/>
<dbReference type="EMBL" id="UYRU01051287">
    <property type="protein sequence ID" value="VDN11365.1"/>
    <property type="molecule type" value="Genomic_DNA"/>
</dbReference>
<name>A0A3P7L1L3_DIBLA</name>
<comment type="subcellular location">
    <subcellularLocation>
        <location evidence="2">Membrane</location>
        <topology evidence="2">Multi-pass membrane protein</topology>
    </subcellularLocation>
</comment>
<keyword evidence="8 9" id="KW-0472">Membrane</keyword>
<feature type="transmembrane region" description="Helical" evidence="9">
    <location>
        <begin position="212"/>
        <end position="229"/>
    </location>
</feature>
<dbReference type="GO" id="GO:0006465">
    <property type="term" value="P:signal peptide processing"/>
    <property type="evidence" value="ECO:0007669"/>
    <property type="project" value="TreeGrafter"/>
</dbReference>
<evidence type="ECO:0000256" key="7">
    <source>
        <dbReference type="ARBA" id="ARBA00022989"/>
    </source>
</evidence>
<dbReference type="PANTHER" id="PTHR43731:SF14">
    <property type="entry name" value="PRESENILIN-ASSOCIATED RHOMBOID-LIKE PROTEIN, MITOCHONDRIAL"/>
    <property type="match status" value="1"/>
</dbReference>